<keyword evidence="3" id="KW-1185">Reference proteome</keyword>
<feature type="region of interest" description="Disordered" evidence="1">
    <location>
        <begin position="34"/>
        <end position="77"/>
    </location>
</feature>
<accession>A0ABD3PAZ7</accession>
<dbReference type="EMBL" id="JALLPJ020000700">
    <property type="protein sequence ID" value="KAL3785233.1"/>
    <property type="molecule type" value="Genomic_DNA"/>
</dbReference>
<evidence type="ECO:0000313" key="2">
    <source>
        <dbReference type="EMBL" id="KAL3785233.1"/>
    </source>
</evidence>
<dbReference type="AlphaFoldDB" id="A0ABD3PAZ7"/>
<reference evidence="2 3" key="1">
    <citation type="submission" date="2024-10" db="EMBL/GenBank/DDBJ databases">
        <title>Updated reference genomes for cyclostephanoid diatoms.</title>
        <authorList>
            <person name="Roberts W.R."/>
            <person name="Alverson A.J."/>
        </authorList>
    </citation>
    <scope>NUCLEOTIDE SEQUENCE [LARGE SCALE GENOMIC DNA]</scope>
    <source>
        <strain evidence="2 3">AJA010-31</strain>
    </source>
</reference>
<name>A0ABD3PAZ7_9STRA</name>
<gene>
    <name evidence="2" type="ORF">ACHAWO_011978</name>
</gene>
<protein>
    <submittedName>
        <fullName evidence="2">Uncharacterized protein</fullName>
    </submittedName>
</protein>
<dbReference type="Gene3D" id="3.30.530.20">
    <property type="match status" value="1"/>
</dbReference>
<proteinExistence type="predicted"/>
<feature type="region of interest" description="Disordered" evidence="1">
    <location>
        <begin position="168"/>
        <end position="191"/>
    </location>
</feature>
<sequence length="698" mass="76516">MNWPKTRPRHRTGIAVDPLLRAIFDLPQTIPLPVQNNVNVQPRPRGNRLALPRTSASANSSRSSPHSKTQEDDGVCSDNSILLGESISLTGDDYDASCHSPPGVSRSFQGSYVHSFSDVGPRSYNSVAPVGLRVDTIFEGEDDYLLMKKRKKSSSALRSLKKLVGYKSSGKSKLSGPSRKSLVSSSSFSEDDTVNSHVMNAESLANEMHRLNECIPTLQSKISLIRSNIQSLERNLIATRNDLGRAHEHLHSTTLELEDLQRSAIEAEIGLSHLSHRQGRMPFIFSETDAVTRSTRSMSSEGMHFLTPTSSLVIDGEDSDVCYTPRSTASFESLSSQTERDIIQPVLNDVNATPLTKNSISKRNRPHNVGNISPLAYDTTDTPSTAASTIVSSMSHPDEAARESKGDKVTFYKHDSFIRTHDLGIGNPDLLLSLHHSDLGPLIDALFERGLQAALDESDNWTPVRETEKILARMDKNNNVDGPIGPWPNAVSGTDVLVWSAPCTHEGHGSEFPLVKARCLIPTTALRVVELLLDSDRVKQYNKMSLGRTDEHCFSKGLDKYERCPNTGIQGVAKIVRSKSQPPIIRKPVELRILLHGRRLHADGETPKFITIGRSVWESAEGKAEASDASATRCEMLLSANLVRELECIEGESWCEITTITHAASPGGIPLSIGKRVGLAAAANYVKDIRSVFEKGEV</sequence>
<dbReference type="InterPro" id="IPR023393">
    <property type="entry name" value="START-like_dom_sf"/>
</dbReference>
<evidence type="ECO:0000256" key="1">
    <source>
        <dbReference type="SAM" id="MobiDB-lite"/>
    </source>
</evidence>
<feature type="region of interest" description="Disordered" evidence="1">
    <location>
        <begin position="357"/>
        <end position="383"/>
    </location>
</feature>
<feature type="compositionally biased region" description="Low complexity" evidence="1">
    <location>
        <begin position="52"/>
        <end position="67"/>
    </location>
</feature>
<dbReference type="SUPFAM" id="SSF55961">
    <property type="entry name" value="Bet v1-like"/>
    <property type="match status" value="1"/>
</dbReference>
<dbReference type="Proteomes" id="UP001530400">
    <property type="component" value="Unassembled WGS sequence"/>
</dbReference>
<evidence type="ECO:0000313" key="3">
    <source>
        <dbReference type="Proteomes" id="UP001530400"/>
    </source>
</evidence>
<organism evidence="2 3">
    <name type="scientific">Cyclotella atomus</name>
    <dbReference type="NCBI Taxonomy" id="382360"/>
    <lineage>
        <taxon>Eukaryota</taxon>
        <taxon>Sar</taxon>
        <taxon>Stramenopiles</taxon>
        <taxon>Ochrophyta</taxon>
        <taxon>Bacillariophyta</taxon>
        <taxon>Coscinodiscophyceae</taxon>
        <taxon>Thalassiosirophycidae</taxon>
        <taxon>Stephanodiscales</taxon>
        <taxon>Stephanodiscaceae</taxon>
        <taxon>Cyclotella</taxon>
    </lineage>
</organism>
<feature type="compositionally biased region" description="Low complexity" evidence="1">
    <location>
        <begin position="168"/>
        <end position="188"/>
    </location>
</feature>
<comment type="caution">
    <text evidence="2">The sequence shown here is derived from an EMBL/GenBank/DDBJ whole genome shotgun (WGS) entry which is preliminary data.</text>
</comment>